<dbReference type="HOGENOM" id="CLU_025908_1_3_10"/>
<dbReference type="Pfam" id="PF02541">
    <property type="entry name" value="Ppx-GppA"/>
    <property type="match status" value="1"/>
</dbReference>
<dbReference type="PANTHER" id="PTHR30005">
    <property type="entry name" value="EXOPOLYPHOSPHATASE"/>
    <property type="match status" value="1"/>
</dbReference>
<dbReference type="GO" id="GO:0016462">
    <property type="term" value="F:pyrophosphatase activity"/>
    <property type="evidence" value="ECO:0007669"/>
    <property type="project" value="TreeGrafter"/>
</dbReference>
<evidence type="ECO:0000259" key="1">
    <source>
        <dbReference type="Pfam" id="PF02541"/>
    </source>
</evidence>
<dbReference type="EMBL" id="CP001102">
    <property type="protein sequence ID" value="ACE05479.1"/>
    <property type="molecule type" value="Genomic_DNA"/>
</dbReference>
<dbReference type="Proteomes" id="UP000001227">
    <property type="component" value="Chromosome"/>
</dbReference>
<dbReference type="SUPFAM" id="SSF53067">
    <property type="entry name" value="Actin-like ATPase domain"/>
    <property type="match status" value="2"/>
</dbReference>
<evidence type="ECO:0000313" key="2">
    <source>
        <dbReference type="EMBL" id="ACE05479.1"/>
    </source>
</evidence>
<protein>
    <submittedName>
        <fullName evidence="2">Ppx/GppA phosphatase</fullName>
    </submittedName>
</protein>
<proteinExistence type="predicted"/>
<dbReference type="PANTHER" id="PTHR30005:SF0">
    <property type="entry name" value="RETROGRADE REGULATION PROTEIN 2"/>
    <property type="match status" value="1"/>
</dbReference>
<dbReference type="OrthoDB" id="9814545at2"/>
<gene>
    <name evidence="2" type="ordered locus">Aasi_0022</name>
</gene>
<dbReference type="Gene3D" id="3.30.420.150">
    <property type="entry name" value="Exopolyphosphatase. Domain 2"/>
    <property type="match status" value="1"/>
</dbReference>
<sequence length="321" mass="36206">MKIAVIDLGSNTFHLVIVDVNNHTYKDLIGKPLERIEIARKRLYVRIGEGSLALGYITPEAKQRALDAMIKFREMIDAYEVNEIYAVATSAMRNASNTVEIVDSIHQLTNIPVEVISGAQEAALIYKGVKAAVKIEETSLIMDIGGGSVEFIICQPNKPLWAQSFEIGAQRLVDNFHQNDPIQPENLLKLEAYLEESLQPLFQALDVYKPTRLIGSSGAFTTLVSMHRAKEQMPIVDPEITAYELPFEKLIEIYKGIRYKNHEERLQIPGLSDQRVDMIVVSTALIYFILNRSNIRKITASKYSLKVGLFFHALEKLQSSR</sequence>
<dbReference type="KEGG" id="aas:Aasi_0022"/>
<accession>B3EU60</accession>
<reference evidence="2 3" key="1">
    <citation type="journal article" date="2010" name="J. Bacteriol.">
        <title>The genome of the amoeba symbiont 'Candidatus Amoebophilus asiaticus' reveals common mechanisms for host cell interaction among amoeba-associated bacteria.</title>
        <authorList>
            <person name="Schmitz-Esser S."/>
            <person name="Tischler P."/>
            <person name="Arnold R."/>
            <person name="Montanaro J."/>
            <person name="Wagner M."/>
            <person name="Rattei T."/>
            <person name="Horn M."/>
        </authorList>
    </citation>
    <scope>NUCLEOTIDE SEQUENCE [LARGE SCALE GENOMIC DNA]</scope>
    <source>
        <strain evidence="2 3">5a2</strain>
    </source>
</reference>
<dbReference type="InterPro" id="IPR043129">
    <property type="entry name" value="ATPase_NBD"/>
</dbReference>
<dbReference type="CDD" id="cd24055">
    <property type="entry name" value="ASKHA_NBD_ChPPX-like"/>
    <property type="match status" value="1"/>
</dbReference>
<evidence type="ECO:0000313" key="3">
    <source>
        <dbReference type="Proteomes" id="UP000001227"/>
    </source>
</evidence>
<dbReference type="AlphaFoldDB" id="B3EU60"/>
<dbReference type="RefSeq" id="WP_012472251.1">
    <property type="nucleotide sequence ID" value="NC_010830.1"/>
</dbReference>
<keyword evidence="3" id="KW-1185">Reference proteome</keyword>
<dbReference type="STRING" id="452471.Aasi_0022"/>
<dbReference type="eggNOG" id="COG0248">
    <property type="taxonomic scope" value="Bacteria"/>
</dbReference>
<feature type="domain" description="Ppx/GppA phosphatase N-terminal" evidence="1">
    <location>
        <begin position="38"/>
        <end position="316"/>
    </location>
</feature>
<name>B3EU60_AMOA5</name>
<dbReference type="InterPro" id="IPR003695">
    <property type="entry name" value="Ppx_GppA_N"/>
</dbReference>
<dbReference type="InterPro" id="IPR050273">
    <property type="entry name" value="GppA/Ppx_hydrolase"/>
</dbReference>
<dbReference type="Gene3D" id="3.30.420.40">
    <property type="match status" value="1"/>
</dbReference>
<organism evidence="2 3">
    <name type="scientific">Amoebophilus asiaticus (strain 5a2)</name>
    <dbReference type="NCBI Taxonomy" id="452471"/>
    <lineage>
        <taxon>Bacteria</taxon>
        <taxon>Pseudomonadati</taxon>
        <taxon>Bacteroidota</taxon>
        <taxon>Cytophagia</taxon>
        <taxon>Cytophagales</taxon>
        <taxon>Amoebophilaceae</taxon>
        <taxon>Candidatus Amoebophilus</taxon>
    </lineage>
</organism>